<keyword evidence="3" id="KW-0460">Magnesium</keyword>
<dbReference type="Gene3D" id="3.40.50.1000">
    <property type="entry name" value="HAD superfamily/HAD-like"/>
    <property type="match status" value="1"/>
</dbReference>
<dbReference type="Gene3D" id="1.20.1440.100">
    <property type="entry name" value="SG protein - dephosphorylation function"/>
    <property type="match status" value="1"/>
</dbReference>
<dbReference type="PANTHER" id="PTHR43344:SF13">
    <property type="entry name" value="PHOSPHATASE RV3661-RELATED"/>
    <property type="match status" value="1"/>
</dbReference>
<dbReference type="EMBL" id="CAEZWJ010000079">
    <property type="protein sequence ID" value="CAB4664655.1"/>
    <property type="molecule type" value="Genomic_DNA"/>
</dbReference>
<sequence length="257" mass="27685">MTNTQSTAAFFDLDRTLIAGSSAFVFARAARDAGYIRIQDFLPDVVRALKFQFLGSSDESSHGVRDRILSRVGGMNQSDLVGLNELVLPELLGLIRPEARALLDQHHAAGRETWIVSASPIELVEPLAIALGMTGGIGTKGEVDNGVYTGRLDGPFCYGEGKAEAITTLATQRNIDLNNSWSYSDSMSDLPMMEIVGNAVAVNPDAELAALSRSRGWPVVVFAQRSKMLIRRSSTITAATIGIVIAYSLGLRQGNKR</sequence>
<dbReference type="NCBIfam" id="TIGR01490">
    <property type="entry name" value="HAD-SF-IB-hyp1"/>
    <property type="match status" value="1"/>
</dbReference>
<accession>A0A6J6LW84</accession>
<protein>
    <submittedName>
        <fullName evidence="5">Unannotated protein</fullName>
    </submittedName>
</protein>
<gene>
    <name evidence="5" type="ORF">UFOPK2214_01459</name>
</gene>
<evidence type="ECO:0000256" key="4">
    <source>
        <dbReference type="SAM" id="Phobius"/>
    </source>
</evidence>
<dbReference type="GO" id="GO:0016787">
    <property type="term" value="F:hydrolase activity"/>
    <property type="evidence" value="ECO:0007669"/>
    <property type="project" value="UniProtKB-KW"/>
</dbReference>
<dbReference type="InterPro" id="IPR036412">
    <property type="entry name" value="HAD-like_sf"/>
</dbReference>
<dbReference type="AlphaFoldDB" id="A0A6J6LW84"/>
<evidence type="ECO:0000256" key="3">
    <source>
        <dbReference type="ARBA" id="ARBA00022842"/>
    </source>
</evidence>
<dbReference type="SUPFAM" id="SSF56784">
    <property type="entry name" value="HAD-like"/>
    <property type="match status" value="1"/>
</dbReference>
<dbReference type="InterPro" id="IPR050582">
    <property type="entry name" value="HAD-like_SerB"/>
</dbReference>
<dbReference type="InterPro" id="IPR023214">
    <property type="entry name" value="HAD_sf"/>
</dbReference>
<proteinExistence type="predicted"/>
<evidence type="ECO:0000256" key="2">
    <source>
        <dbReference type="ARBA" id="ARBA00022801"/>
    </source>
</evidence>
<keyword evidence="4" id="KW-0812">Transmembrane</keyword>
<feature type="transmembrane region" description="Helical" evidence="4">
    <location>
        <begin position="234"/>
        <end position="251"/>
    </location>
</feature>
<dbReference type="InterPro" id="IPR006385">
    <property type="entry name" value="HAD_hydro_SerB1"/>
</dbReference>
<dbReference type="Pfam" id="PF12710">
    <property type="entry name" value="HAD"/>
    <property type="match status" value="1"/>
</dbReference>
<dbReference type="GO" id="GO:0046872">
    <property type="term" value="F:metal ion binding"/>
    <property type="evidence" value="ECO:0007669"/>
    <property type="project" value="UniProtKB-KW"/>
</dbReference>
<keyword evidence="4" id="KW-0472">Membrane</keyword>
<keyword evidence="2" id="KW-0378">Hydrolase</keyword>
<organism evidence="5">
    <name type="scientific">freshwater metagenome</name>
    <dbReference type="NCBI Taxonomy" id="449393"/>
    <lineage>
        <taxon>unclassified sequences</taxon>
        <taxon>metagenomes</taxon>
        <taxon>ecological metagenomes</taxon>
    </lineage>
</organism>
<evidence type="ECO:0000313" key="5">
    <source>
        <dbReference type="EMBL" id="CAB4664655.1"/>
    </source>
</evidence>
<dbReference type="CDD" id="cd02612">
    <property type="entry name" value="HAD_PGPPase"/>
    <property type="match status" value="1"/>
</dbReference>
<keyword evidence="4" id="KW-1133">Transmembrane helix</keyword>
<dbReference type="NCBIfam" id="TIGR01488">
    <property type="entry name" value="HAD-SF-IB"/>
    <property type="match status" value="1"/>
</dbReference>
<keyword evidence="1" id="KW-0479">Metal-binding</keyword>
<dbReference type="PANTHER" id="PTHR43344">
    <property type="entry name" value="PHOSPHOSERINE PHOSPHATASE"/>
    <property type="match status" value="1"/>
</dbReference>
<evidence type="ECO:0000256" key="1">
    <source>
        <dbReference type="ARBA" id="ARBA00022723"/>
    </source>
</evidence>
<name>A0A6J6LW84_9ZZZZ</name>
<reference evidence="5" key="1">
    <citation type="submission" date="2020-05" db="EMBL/GenBank/DDBJ databases">
        <authorList>
            <person name="Chiriac C."/>
            <person name="Salcher M."/>
            <person name="Ghai R."/>
            <person name="Kavagutti S V."/>
        </authorList>
    </citation>
    <scope>NUCLEOTIDE SEQUENCE</scope>
</reference>